<keyword evidence="3" id="KW-0238">DNA-binding</keyword>
<dbReference type="AlphaFoldDB" id="A0AAV6WI69"/>
<dbReference type="SUPFAM" id="SSF101936">
    <property type="entry name" value="DNA-binding pseudobarrel domain"/>
    <property type="match status" value="2"/>
</dbReference>
<dbReference type="PANTHER" id="PTHR46250">
    <property type="entry name" value="MYB/SANT-LIKE DNA-BINDING DOMAIN PROTEIN-RELATED"/>
    <property type="match status" value="1"/>
</dbReference>
<evidence type="ECO:0000256" key="4">
    <source>
        <dbReference type="ARBA" id="ARBA00023163"/>
    </source>
</evidence>
<keyword evidence="8" id="KW-1185">Reference proteome</keyword>
<dbReference type="InterPro" id="IPR015300">
    <property type="entry name" value="DNA-bd_pseudobarrel_sf"/>
</dbReference>
<dbReference type="Gene3D" id="2.40.330.10">
    <property type="entry name" value="DNA-binding pseudobarrel domain"/>
    <property type="match status" value="2"/>
</dbReference>
<evidence type="ECO:0000259" key="6">
    <source>
        <dbReference type="PROSITE" id="PS50863"/>
    </source>
</evidence>
<dbReference type="InterPro" id="IPR024752">
    <property type="entry name" value="Myb/SANT-like_dom"/>
</dbReference>
<dbReference type="EMBL" id="WHWC01000016">
    <property type="protein sequence ID" value="KAG8367127.1"/>
    <property type="molecule type" value="Genomic_DNA"/>
</dbReference>
<evidence type="ECO:0000313" key="7">
    <source>
        <dbReference type="EMBL" id="KAG8367127.1"/>
    </source>
</evidence>
<dbReference type="Proteomes" id="UP000826271">
    <property type="component" value="Unassembled WGS sequence"/>
</dbReference>
<sequence>MGSKRGGSLIAGLNEIVVQGWKADNGFKVGYLRLLEQHMISAFPGTDLRAMPHLNSRIHVWQKNYASLSSMLLSSGIRFNHTTNMIDTHDEAWENYVKTDSNARLMMYKCWPLFKDWIEVFGKDRATGEHAADFVEAVNHTLNKTQSQSSVSATTKKVGPQKRKFEGYELLGNYCKNTDSRLGEIVTRIGVEYDVANTKKEVYAVVNKVEGLTLHQKLFVADKLGKKTKVVYMLFSLPEVEQAEYIRMKLSSTMLIYINYFDQERYLIFPSKFVARANLRVGDTLNVLSGWGVWKFVVQGRDGYLIPSTNVWNQFVEAHDVKLGDTLVFRHYDDMYFFVVHYDQNAEWNGQLVDGLWGVTDDENDDEASDDVEIRSFMVTIPLSSGYNYHANRLARLCIPHDACVKYELLAKHKVILKVPSAGDFLIFTHQVGLEFFVIVYDDEVHKNGIIDLELDYVMDDYISDDPDESDNSNDDIKLLNMFSVTIPHSSAYNYNPAHLAGLCILRMAWKKYGLLTKKKAELRVPRTGEGPWEVELKWIPRPRNEEEGSFAMKRRWSKFGLEHTIKMGDSCLFAIVDEEEESVRMDVTMNHV</sequence>
<dbReference type="GO" id="GO:0005634">
    <property type="term" value="C:nucleus"/>
    <property type="evidence" value="ECO:0007669"/>
    <property type="project" value="UniProtKB-SubCell"/>
</dbReference>
<keyword evidence="2" id="KW-0805">Transcription regulation</keyword>
<proteinExistence type="predicted"/>
<dbReference type="Pfam" id="PF12776">
    <property type="entry name" value="Myb_DNA-bind_3"/>
    <property type="match status" value="1"/>
</dbReference>
<organism evidence="7 8">
    <name type="scientific">Buddleja alternifolia</name>
    <dbReference type="NCBI Taxonomy" id="168488"/>
    <lineage>
        <taxon>Eukaryota</taxon>
        <taxon>Viridiplantae</taxon>
        <taxon>Streptophyta</taxon>
        <taxon>Embryophyta</taxon>
        <taxon>Tracheophyta</taxon>
        <taxon>Spermatophyta</taxon>
        <taxon>Magnoliopsida</taxon>
        <taxon>eudicotyledons</taxon>
        <taxon>Gunneridae</taxon>
        <taxon>Pentapetalae</taxon>
        <taxon>asterids</taxon>
        <taxon>lamiids</taxon>
        <taxon>Lamiales</taxon>
        <taxon>Scrophulariaceae</taxon>
        <taxon>Buddlejeae</taxon>
        <taxon>Buddleja</taxon>
    </lineage>
</organism>
<keyword evidence="4" id="KW-0804">Transcription</keyword>
<name>A0AAV6WI69_9LAMI</name>
<evidence type="ECO:0000256" key="2">
    <source>
        <dbReference type="ARBA" id="ARBA00023015"/>
    </source>
</evidence>
<protein>
    <recommendedName>
        <fullName evidence="6">TF-B3 domain-containing protein</fullName>
    </recommendedName>
</protein>
<evidence type="ECO:0000256" key="1">
    <source>
        <dbReference type="ARBA" id="ARBA00004123"/>
    </source>
</evidence>
<dbReference type="CDD" id="cd10017">
    <property type="entry name" value="B3_DNA"/>
    <property type="match status" value="1"/>
</dbReference>
<comment type="caution">
    <text evidence="7">The sequence shown here is derived from an EMBL/GenBank/DDBJ whole genome shotgun (WGS) entry which is preliminary data.</text>
</comment>
<keyword evidence="5" id="KW-0539">Nucleus</keyword>
<evidence type="ECO:0000256" key="5">
    <source>
        <dbReference type="ARBA" id="ARBA00023242"/>
    </source>
</evidence>
<dbReference type="GO" id="GO:0003677">
    <property type="term" value="F:DNA binding"/>
    <property type="evidence" value="ECO:0007669"/>
    <property type="project" value="UniProtKB-KW"/>
</dbReference>
<dbReference type="PANTHER" id="PTHR46250:SF15">
    <property type="entry name" value="OS01G0523800 PROTEIN"/>
    <property type="match status" value="1"/>
</dbReference>
<dbReference type="SMART" id="SM01019">
    <property type="entry name" value="B3"/>
    <property type="match status" value="2"/>
</dbReference>
<evidence type="ECO:0000256" key="3">
    <source>
        <dbReference type="ARBA" id="ARBA00023125"/>
    </source>
</evidence>
<dbReference type="InterPro" id="IPR003340">
    <property type="entry name" value="B3_DNA-bd"/>
</dbReference>
<evidence type="ECO:0000313" key="8">
    <source>
        <dbReference type="Proteomes" id="UP000826271"/>
    </source>
</evidence>
<gene>
    <name evidence="7" type="ORF">BUALT_Bualt16G0040200</name>
</gene>
<dbReference type="PROSITE" id="PS50863">
    <property type="entry name" value="B3"/>
    <property type="match status" value="1"/>
</dbReference>
<comment type="subcellular location">
    <subcellularLocation>
        <location evidence="1">Nucleus</location>
    </subcellularLocation>
</comment>
<reference evidence="7" key="1">
    <citation type="submission" date="2019-10" db="EMBL/GenBank/DDBJ databases">
        <authorList>
            <person name="Zhang R."/>
            <person name="Pan Y."/>
            <person name="Wang J."/>
            <person name="Ma R."/>
            <person name="Yu S."/>
        </authorList>
    </citation>
    <scope>NUCLEOTIDE SEQUENCE</scope>
    <source>
        <strain evidence="7">LA-IB0</strain>
        <tissue evidence="7">Leaf</tissue>
    </source>
</reference>
<feature type="domain" description="TF-B3" evidence="6">
    <location>
        <begin position="252"/>
        <end position="345"/>
    </location>
</feature>
<accession>A0AAV6WI69</accession>